<evidence type="ECO:0000256" key="1">
    <source>
        <dbReference type="SAM" id="Phobius"/>
    </source>
</evidence>
<evidence type="ECO:0000313" key="3">
    <source>
        <dbReference type="WBParaSite" id="EEL_0000356001-mRNA-1"/>
    </source>
</evidence>
<dbReference type="Proteomes" id="UP000050640">
    <property type="component" value="Unplaced"/>
</dbReference>
<feature type="transmembrane region" description="Helical" evidence="1">
    <location>
        <begin position="12"/>
        <end position="30"/>
    </location>
</feature>
<sequence length="229" mass="26344">MHILLVPHIIEMFTAGAITLTLTLIPIFICREITDEALEKAYMSSEECALEMHKHLNLVKNDTVVEILQQSDDRTVERNISWLNIRRELYYQKTSVNSICVELGFRERFGATNSQFGSAYLIIPIVAGILVVLILLVQIIEFIKSNEESLVEIQILCGLICWLIVSIPLTLIDFNWNGTNEMVRNLGEPFPLEWKICKFAAWFWSCVKTIQFLLINCCRNVNSTKKIFT</sequence>
<name>A0A0R3RPN2_9BILA</name>
<keyword evidence="1" id="KW-0472">Membrane</keyword>
<keyword evidence="1" id="KW-0812">Transmembrane</keyword>
<protein>
    <submittedName>
        <fullName evidence="3">Uncharacterized protein</fullName>
    </submittedName>
</protein>
<dbReference type="AlphaFoldDB" id="A0A0R3RPN2"/>
<feature type="transmembrane region" description="Helical" evidence="1">
    <location>
        <begin position="153"/>
        <end position="174"/>
    </location>
</feature>
<keyword evidence="1" id="KW-1133">Transmembrane helix</keyword>
<organism evidence="2 3">
    <name type="scientific">Elaeophora elaphi</name>
    <dbReference type="NCBI Taxonomy" id="1147741"/>
    <lineage>
        <taxon>Eukaryota</taxon>
        <taxon>Metazoa</taxon>
        <taxon>Ecdysozoa</taxon>
        <taxon>Nematoda</taxon>
        <taxon>Chromadorea</taxon>
        <taxon>Rhabditida</taxon>
        <taxon>Spirurina</taxon>
        <taxon>Spiruromorpha</taxon>
        <taxon>Filarioidea</taxon>
        <taxon>Onchocercidae</taxon>
        <taxon>Elaeophora</taxon>
    </lineage>
</organism>
<proteinExistence type="predicted"/>
<feature type="transmembrane region" description="Helical" evidence="1">
    <location>
        <begin position="118"/>
        <end position="141"/>
    </location>
</feature>
<evidence type="ECO:0000313" key="2">
    <source>
        <dbReference type="Proteomes" id="UP000050640"/>
    </source>
</evidence>
<dbReference type="WBParaSite" id="EEL_0000356001-mRNA-1">
    <property type="protein sequence ID" value="EEL_0000356001-mRNA-1"/>
    <property type="gene ID" value="EEL_0000356001"/>
</dbReference>
<accession>A0A0R3RPN2</accession>
<reference evidence="3" key="1">
    <citation type="submission" date="2017-02" db="UniProtKB">
        <authorList>
            <consortium name="WormBaseParasite"/>
        </authorList>
    </citation>
    <scope>IDENTIFICATION</scope>
</reference>
<keyword evidence="2" id="KW-1185">Reference proteome</keyword>